<evidence type="ECO:0000313" key="2">
    <source>
        <dbReference type="EMBL" id="KAF6317465.1"/>
    </source>
</evidence>
<protein>
    <submittedName>
        <fullName evidence="2">Uncharacterized protein</fullName>
    </submittedName>
</protein>
<evidence type="ECO:0000256" key="1">
    <source>
        <dbReference type="SAM" id="MobiDB-lite"/>
    </source>
</evidence>
<dbReference type="Proteomes" id="UP000585614">
    <property type="component" value="Unassembled WGS sequence"/>
</dbReference>
<dbReference type="AlphaFoldDB" id="A0A7J7UX40"/>
<organism evidence="2 3">
    <name type="scientific">Rhinolophus ferrumequinum</name>
    <name type="common">Greater horseshoe bat</name>
    <dbReference type="NCBI Taxonomy" id="59479"/>
    <lineage>
        <taxon>Eukaryota</taxon>
        <taxon>Metazoa</taxon>
        <taxon>Chordata</taxon>
        <taxon>Craniata</taxon>
        <taxon>Vertebrata</taxon>
        <taxon>Euteleostomi</taxon>
        <taxon>Mammalia</taxon>
        <taxon>Eutheria</taxon>
        <taxon>Laurasiatheria</taxon>
        <taxon>Chiroptera</taxon>
        <taxon>Yinpterochiroptera</taxon>
        <taxon>Rhinolophoidea</taxon>
        <taxon>Rhinolophidae</taxon>
        <taxon>Rhinolophinae</taxon>
        <taxon>Rhinolophus</taxon>
    </lineage>
</organism>
<feature type="region of interest" description="Disordered" evidence="1">
    <location>
        <begin position="1"/>
        <end position="38"/>
    </location>
</feature>
<reference evidence="2 3" key="1">
    <citation type="journal article" date="2020" name="Nature">
        <title>Six reference-quality genomes reveal evolution of bat adaptations.</title>
        <authorList>
            <person name="Jebb D."/>
            <person name="Huang Z."/>
            <person name="Pippel M."/>
            <person name="Hughes G.M."/>
            <person name="Lavrichenko K."/>
            <person name="Devanna P."/>
            <person name="Winkler S."/>
            <person name="Jermiin L.S."/>
            <person name="Skirmuntt E.C."/>
            <person name="Katzourakis A."/>
            <person name="Burkitt-Gray L."/>
            <person name="Ray D.A."/>
            <person name="Sullivan K.A.M."/>
            <person name="Roscito J.G."/>
            <person name="Kirilenko B.M."/>
            <person name="Davalos L.M."/>
            <person name="Corthals A.P."/>
            <person name="Power M.L."/>
            <person name="Jones G."/>
            <person name="Ransome R.D."/>
            <person name="Dechmann D.K.N."/>
            <person name="Locatelli A.G."/>
            <person name="Puechmaille S.J."/>
            <person name="Fedrigo O."/>
            <person name="Jarvis E.D."/>
            <person name="Hiller M."/>
            <person name="Vernes S.C."/>
            <person name="Myers E.W."/>
            <person name="Teeling E.C."/>
        </authorList>
    </citation>
    <scope>NUCLEOTIDE SEQUENCE [LARGE SCALE GENOMIC DNA]</scope>
    <source>
        <strain evidence="2">MRhiFer1</strain>
        <tissue evidence="2">Lung</tissue>
    </source>
</reference>
<accession>A0A7J7UX40</accession>
<evidence type="ECO:0000313" key="3">
    <source>
        <dbReference type="Proteomes" id="UP000585614"/>
    </source>
</evidence>
<dbReference type="EMBL" id="JACAGC010000015">
    <property type="protein sequence ID" value="KAF6317465.1"/>
    <property type="molecule type" value="Genomic_DNA"/>
</dbReference>
<feature type="region of interest" description="Disordered" evidence="1">
    <location>
        <begin position="76"/>
        <end position="102"/>
    </location>
</feature>
<sequence length="161" mass="17166">MQRPGCVVPGRAGGRSAGERPEGAGARTGPGRGSGAAPAPCRALGCAPFSLPCSLSLTRSFSSGPRFCRTHQFRRTAATPARNCRSRLDASPRRSGTAPSSRLARDWRAVPFPGFAAEHCRRDAPWLCCPRKAAMRACASFPREGQGIFKQQHVGCWRATG</sequence>
<gene>
    <name evidence="2" type="ORF">mRhiFer1_008518</name>
</gene>
<proteinExistence type="predicted"/>
<comment type="caution">
    <text evidence="2">The sequence shown here is derived from an EMBL/GenBank/DDBJ whole genome shotgun (WGS) entry which is preliminary data.</text>
</comment>
<name>A0A7J7UX40_RHIFE</name>